<feature type="domain" description="GFO/IDH/MocA-like oxidoreductase" evidence="2">
    <location>
        <begin position="127"/>
        <end position="250"/>
    </location>
</feature>
<evidence type="ECO:0000313" key="3">
    <source>
        <dbReference type="EMBL" id="TLD96616.1"/>
    </source>
</evidence>
<dbReference type="InterPro" id="IPR000683">
    <property type="entry name" value="Gfo/Idh/MocA-like_OxRdtase_N"/>
</dbReference>
<dbReference type="PANTHER" id="PTHR43377:SF1">
    <property type="entry name" value="BILIVERDIN REDUCTASE A"/>
    <property type="match status" value="1"/>
</dbReference>
<evidence type="ECO:0000259" key="1">
    <source>
        <dbReference type="Pfam" id="PF01408"/>
    </source>
</evidence>
<dbReference type="EMBL" id="JRPR02000003">
    <property type="protein sequence ID" value="TLD96616.1"/>
    <property type="molecule type" value="Genomic_DNA"/>
</dbReference>
<dbReference type="Pfam" id="PF22725">
    <property type="entry name" value="GFO_IDH_MocA_C3"/>
    <property type="match status" value="1"/>
</dbReference>
<accession>A0A4U8T9V3</accession>
<dbReference type="SUPFAM" id="SSF51735">
    <property type="entry name" value="NAD(P)-binding Rossmann-fold domains"/>
    <property type="match status" value="1"/>
</dbReference>
<organism evidence="3 4">
    <name type="scientific">Helicobacter jaachi</name>
    <dbReference type="NCBI Taxonomy" id="1677920"/>
    <lineage>
        <taxon>Bacteria</taxon>
        <taxon>Pseudomonadati</taxon>
        <taxon>Campylobacterota</taxon>
        <taxon>Epsilonproteobacteria</taxon>
        <taxon>Campylobacterales</taxon>
        <taxon>Helicobacteraceae</taxon>
        <taxon>Helicobacter</taxon>
    </lineage>
</organism>
<dbReference type="SUPFAM" id="SSF55347">
    <property type="entry name" value="Glyceraldehyde-3-phosphate dehydrogenase-like, C-terminal domain"/>
    <property type="match status" value="1"/>
</dbReference>
<dbReference type="Gene3D" id="3.40.50.720">
    <property type="entry name" value="NAD(P)-binding Rossmann-like Domain"/>
    <property type="match status" value="1"/>
</dbReference>
<comment type="caution">
    <text evidence="3">The sequence shown here is derived from an EMBL/GenBank/DDBJ whole genome shotgun (WGS) entry which is preliminary data.</text>
</comment>
<feature type="domain" description="Gfo/Idh/MocA-like oxidoreductase N-terminal" evidence="1">
    <location>
        <begin position="4"/>
        <end position="92"/>
    </location>
</feature>
<gene>
    <name evidence="3" type="ORF">LS71_005210</name>
</gene>
<keyword evidence="4" id="KW-1185">Reference proteome</keyword>
<dbReference type="Proteomes" id="UP000029733">
    <property type="component" value="Unassembled WGS sequence"/>
</dbReference>
<reference evidence="3 4" key="1">
    <citation type="journal article" date="2014" name="Genome Announc.">
        <title>Draft genome sequences of eight enterohepatic helicobacter species isolated from both laboratory and wild rodents.</title>
        <authorList>
            <person name="Sheh A."/>
            <person name="Shen Z."/>
            <person name="Fox J.G."/>
        </authorList>
    </citation>
    <scope>NUCLEOTIDE SEQUENCE [LARGE SCALE GENOMIC DNA]</scope>
    <source>
        <strain evidence="3 4">MIT 09-6949</strain>
    </source>
</reference>
<dbReference type="AlphaFoldDB" id="A0A4U8T9V3"/>
<dbReference type="OrthoDB" id="9805604at2"/>
<evidence type="ECO:0000313" key="4">
    <source>
        <dbReference type="Proteomes" id="UP000029733"/>
    </source>
</evidence>
<sequence>MSTFLIIGLGSMGKRRVRNLIALGLQAHIIGFDVRSDRRKETEEKYHIPTFDSLELAMEKHKIDVFIISTPPHLHMHYAEIAARHNIHCFIEASVVEKERILALSKRANQDTLIIPSSTMYFSQLVENLRALLERKTIGAILSINYHTGQYLPSWHPWEDISDFYVSRYDTGGGREIVPFELTWLCALFGKANAISGLYGKYSDIHAPISDLYHALLCFESGIALNLTIEVLSQPKASRELRILGSEGIIHYTQDTNCLSYINTTMQDWAHIPFEQGTIEAQYINPEEPYIKEMQAFLNALNHNDPSLFPNTLEKDATILDLLESIESKSQHFPDVFKQLNTKQLNTQFNGGGAKRTWAKASGGELNESPFSLTPLVLRTCPIVPRTLTTLHAYHSATLSHGAMVA</sequence>
<dbReference type="Gene3D" id="3.30.360.10">
    <property type="entry name" value="Dihydrodipicolinate Reductase, domain 2"/>
    <property type="match status" value="1"/>
</dbReference>
<dbReference type="PANTHER" id="PTHR43377">
    <property type="entry name" value="BILIVERDIN REDUCTASE A"/>
    <property type="match status" value="1"/>
</dbReference>
<name>A0A4U8T9V3_9HELI</name>
<protein>
    <submittedName>
        <fullName evidence="3">Gfo/Idh/MocA family oxidoreductase</fullName>
    </submittedName>
</protein>
<dbReference type="GO" id="GO:0000166">
    <property type="term" value="F:nucleotide binding"/>
    <property type="evidence" value="ECO:0007669"/>
    <property type="project" value="InterPro"/>
</dbReference>
<dbReference type="Pfam" id="PF01408">
    <property type="entry name" value="GFO_IDH_MocA"/>
    <property type="match status" value="1"/>
</dbReference>
<evidence type="ECO:0000259" key="2">
    <source>
        <dbReference type="Pfam" id="PF22725"/>
    </source>
</evidence>
<dbReference type="InterPro" id="IPR055170">
    <property type="entry name" value="GFO_IDH_MocA-like_dom"/>
</dbReference>
<dbReference type="InterPro" id="IPR051450">
    <property type="entry name" value="Gfo/Idh/MocA_Oxidoreductases"/>
</dbReference>
<dbReference type="InterPro" id="IPR036291">
    <property type="entry name" value="NAD(P)-bd_dom_sf"/>
</dbReference>
<proteinExistence type="predicted"/>